<dbReference type="InterPro" id="IPR018108">
    <property type="entry name" value="MCP_transmembrane"/>
</dbReference>
<dbReference type="OrthoDB" id="434783at2759"/>
<dbReference type="PANTHER" id="PTHR45678">
    <property type="entry name" value="MITOCHONDRIAL 2-OXODICARBOXYLATE CARRIER 1-RELATED"/>
    <property type="match status" value="1"/>
</dbReference>
<dbReference type="PROSITE" id="PS50920">
    <property type="entry name" value="SOLCAR"/>
    <property type="match status" value="3"/>
</dbReference>
<dbReference type="OMA" id="LPFQYQF"/>
<dbReference type="AlphaFoldDB" id="A0A813DKJ5"/>
<dbReference type="Gene3D" id="1.50.40.10">
    <property type="entry name" value="Mitochondrial carrier domain"/>
    <property type="match status" value="1"/>
</dbReference>
<reference evidence="10" key="1">
    <citation type="submission" date="2021-02" db="EMBL/GenBank/DDBJ databases">
        <authorList>
            <person name="Dougan E. K."/>
            <person name="Rhodes N."/>
            <person name="Thang M."/>
            <person name="Chan C."/>
        </authorList>
    </citation>
    <scope>NUCLEOTIDE SEQUENCE</scope>
</reference>
<accession>A0A813DKJ5</accession>
<evidence type="ECO:0000313" key="12">
    <source>
        <dbReference type="Proteomes" id="UP000654075"/>
    </source>
</evidence>
<dbReference type="Proteomes" id="UP000654075">
    <property type="component" value="Unassembled WGS sequence"/>
</dbReference>
<keyword evidence="9" id="KW-0813">Transport</keyword>
<keyword evidence="12" id="KW-1185">Reference proteome</keyword>
<dbReference type="InterPro" id="IPR051028">
    <property type="entry name" value="Mito_Solute_Carrier"/>
</dbReference>
<dbReference type="SUPFAM" id="SSF103506">
    <property type="entry name" value="Mitochondrial carrier"/>
    <property type="match status" value="1"/>
</dbReference>
<evidence type="ECO:0000256" key="5">
    <source>
        <dbReference type="ARBA" id="ARBA00022989"/>
    </source>
</evidence>
<evidence type="ECO:0000256" key="4">
    <source>
        <dbReference type="ARBA" id="ARBA00022792"/>
    </source>
</evidence>
<dbReference type="GO" id="GO:0005743">
    <property type="term" value="C:mitochondrial inner membrane"/>
    <property type="evidence" value="ECO:0007669"/>
    <property type="project" value="UniProtKB-SubCell"/>
</dbReference>
<feature type="repeat" description="Solcar" evidence="8">
    <location>
        <begin position="197"/>
        <end position="283"/>
    </location>
</feature>
<sequence length="287" mass="30846">MSAPSSKRFSEPVINILSGGSAGLFETTLSYPLDLAKTQQQLASKPQGTSIVLRQIVRSSGFPGLYAGLSAPLVAEVPRRALKFGANGIYLGWAEDSGIFDDQQPSGRVKRAFAAGGFTGATETLLHTPFERVKTLVVQSAHHGKQLRPLECARALIQSGGLPSLYRGWEAYAFRQFVWNATFFGCIALGRETIADQSAATNFTIGLLSGSLATCLNNPLDVAKTWIQAQPSDVKPRNSIIVMKQIIEAEGLQGLSKGLAARLYRSAPGHGLLFMSFEFVSSRLRAG</sequence>
<gene>
    <name evidence="10" type="ORF">PGLA1383_LOCUS5473</name>
    <name evidence="11" type="ORF">PGLA2088_LOCUS41296</name>
</gene>
<dbReference type="GO" id="GO:0015183">
    <property type="term" value="F:L-aspartate transmembrane transporter activity"/>
    <property type="evidence" value="ECO:0007669"/>
    <property type="project" value="TreeGrafter"/>
</dbReference>
<evidence type="ECO:0008006" key="13">
    <source>
        <dbReference type="Google" id="ProtNLM"/>
    </source>
</evidence>
<feature type="repeat" description="Solcar" evidence="8">
    <location>
        <begin position="107"/>
        <end position="193"/>
    </location>
</feature>
<dbReference type="EMBL" id="CAJNNW010033793">
    <property type="protein sequence ID" value="CAE8720394.1"/>
    <property type="molecule type" value="Genomic_DNA"/>
</dbReference>
<keyword evidence="5" id="KW-1133">Transmembrane helix</keyword>
<name>A0A813DKJ5_POLGL</name>
<comment type="subcellular location">
    <subcellularLocation>
        <location evidence="1">Mitochondrion inner membrane</location>
        <topology evidence="1">Multi-pass membrane protein</topology>
    </subcellularLocation>
</comment>
<evidence type="ECO:0000256" key="2">
    <source>
        <dbReference type="ARBA" id="ARBA00006375"/>
    </source>
</evidence>
<evidence type="ECO:0000256" key="8">
    <source>
        <dbReference type="PROSITE-ProRule" id="PRU00282"/>
    </source>
</evidence>
<dbReference type="GO" id="GO:0005313">
    <property type="term" value="F:L-glutamate transmembrane transporter activity"/>
    <property type="evidence" value="ECO:0007669"/>
    <property type="project" value="TreeGrafter"/>
</dbReference>
<evidence type="ECO:0000256" key="3">
    <source>
        <dbReference type="ARBA" id="ARBA00022692"/>
    </source>
</evidence>
<evidence type="ECO:0000256" key="9">
    <source>
        <dbReference type="RuleBase" id="RU000488"/>
    </source>
</evidence>
<evidence type="ECO:0000313" key="11">
    <source>
        <dbReference type="EMBL" id="CAE8720394.1"/>
    </source>
</evidence>
<dbReference type="GO" id="GO:0043490">
    <property type="term" value="P:malate-aspartate shuttle"/>
    <property type="evidence" value="ECO:0007669"/>
    <property type="project" value="TreeGrafter"/>
</dbReference>
<dbReference type="Proteomes" id="UP000626109">
    <property type="component" value="Unassembled WGS sequence"/>
</dbReference>
<dbReference type="EMBL" id="CAJNNV010002151">
    <property type="protein sequence ID" value="CAE8586625.1"/>
    <property type="molecule type" value="Genomic_DNA"/>
</dbReference>
<evidence type="ECO:0000313" key="10">
    <source>
        <dbReference type="EMBL" id="CAE8586625.1"/>
    </source>
</evidence>
<comment type="similarity">
    <text evidence="2 9">Belongs to the mitochondrial carrier (TC 2.A.29) family.</text>
</comment>
<dbReference type="InterPro" id="IPR023395">
    <property type="entry name" value="MCP_dom_sf"/>
</dbReference>
<keyword evidence="6" id="KW-0496">Mitochondrion</keyword>
<dbReference type="PANTHER" id="PTHR45678:SF1">
    <property type="entry name" value="MITOCHONDRIAL 2-OXODICARBOXYLATE CARRIER 1-RELATED"/>
    <property type="match status" value="1"/>
</dbReference>
<keyword evidence="3 8" id="KW-0812">Transmembrane</keyword>
<evidence type="ECO:0000256" key="6">
    <source>
        <dbReference type="ARBA" id="ARBA00023128"/>
    </source>
</evidence>
<evidence type="ECO:0000256" key="1">
    <source>
        <dbReference type="ARBA" id="ARBA00004448"/>
    </source>
</evidence>
<keyword evidence="4" id="KW-0999">Mitochondrion inner membrane</keyword>
<keyword evidence="7 8" id="KW-0472">Membrane</keyword>
<dbReference type="Pfam" id="PF00153">
    <property type="entry name" value="Mito_carr"/>
    <property type="match status" value="3"/>
</dbReference>
<evidence type="ECO:0000256" key="7">
    <source>
        <dbReference type="ARBA" id="ARBA00023136"/>
    </source>
</evidence>
<feature type="repeat" description="Solcar" evidence="8">
    <location>
        <begin position="10"/>
        <end position="93"/>
    </location>
</feature>
<proteinExistence type="inferred from homology"/>
<organism evidence="10 12">
    <name type="scientific">Polarella glacialis</name>
    <name type="common">Dinoflagellate</name>
    <dbReference type="NCBI Taxonomy" id="89957"/>
    <lineage>
        <taxon>Eukaryota</taxon>
        <taxon>Sar</taxon>
        <taxon>Alveolata</taxon>
        <taxon>Dinophyceae</taxon>
        <taxon>Suessiales</taxon>
        <taxon>Suessiaceae</taxon>
        <taxon>Polarella</taxon>
    </lineage>
</organism>
<comment type="caution">
    <text evidence="10">The sequence shown here is derived from an EMBL/GenBank/DDBJ whole genome shotgun (WGS) entry which is preliminary data.</text>
</comment>
<protein>
    <recommendedName>
        <fullName evidence="13">Mitochondrial carrier protein</fullName>
    </recommendedName>
</protein>